<sequence>MHASTLFVSSDAIKIYSPGMNFKFRHISSLLVPSAAAWSRFWTLSLTLVQRNVTYRWLHGKANTRALMSLYDPLVYQTACVLCLSCDETVEHLFFECPSKFAFWTALIQEFLWPGTALTTLNCGKLVAGPSCPYEPALISIIAIFELWKAHWRFAVQGQRFHPANVVACTSTALQKRFAEDHLLELE</sequence>
<accession>A0A0B7NVG2</accession>
<evidence type="ECO:0000313" key="3">
    <source>
        <dbReference type="Proteomes" id="UP000054107"/>
    </source>
</evidence>
<dbReference type="InterPro" id="IPR026960">
    <property type="entry name" value="RVT-Znf"/>
</dbReference>
<dbReference type="Pfam" id="PF13966">
    <property type="entry name" value="zf-RVT"/>
    <property type="match status" value="1"/>
</dbReference>
<dbReference type="OrthoDB" id="2273311at2759"/>
<evidence type="ECO:0000313" key="2">
    <source>
        <dbReference type="EMBL" id="CEP19298.1"/>
    </source>
</evidence>
<protein>
    <recommendedName>
        <fullName evidence="1">Reverse transcriptase zinc-binding domain-containing protein</fullName>
    </recommendedName>
</protein>
<dbReference type="EMBL" id="LN734023">
    <property type="protein sequence ID" value="CEP19298.1"/>
    <property type="molecule type" value="Genomic_DNA"/>
</dbReference>
<proteinExistence type="predicted"/>
<reference evidence="2 3" key="1">
    <citation type="submission" date="2014-09" db="EMBL/GenBank/DDBJ databases">
        <authorList>
            <person name="Ellenberger Sabrina"/>
        </authorList>
    </citation>
    <scope>NUCLEOTIDE SEQUENCE [LARGE SCALE GENOMIC DNA]</scope>
    <source>
        <strain evidence="2 3">CBS 412.66</strain>
    </source>
</reference>
<dbReference type="Proteomes" id="UP000054107">
    <property type="component" value="Unassembled WGS sequence"/>
</dbReference>
<gene>
    <name evidence="2" type="primary">PARPA_13612.1 scaffold 47020</name>
</gene>
<dbReference type="AlphaFoldDB" id="A0A0B7NVG2"/>
<feature type="domain" description="Reverse transcriptase zinc-binding" evidence="1">
    <location>
        <begin position="36"/>
        <end position="104"/>
    </location>
</feature>
<keyword evidence="3" id="KW-1185">Reference proteome</keyword>
<evidence type="ECO:0000259" key="1">
    <source>
        <dbReference type="Pfam" id="PF13966"/>
    </source>
</evidence>
<organism evidence="2 3">
    <name type="scientific">Parasitella parasitica</name>
    <dbReference type="NCBI Taxonomy" id="35722"/>
    <lineage>
        <taxon>Eukaryota</taxon>
        <taxon>Fungi</taxon>
        <taxon>Fungi incertae sedis</taxon>
        <taxon>Mucoromycota</taxon>
        <taxon>Mucoromycotina</taxon>
        <taxon>Mucoromycetes</taxon>
        <taxon>Mucorales</taxon>
        <taxon>Mucorineae</taxon>
        <taxon>Mucoraceae</taxon>
        <taxon>Parasitella</taxon>
    </lineage>
</organism>
<name>A0A0B7NVG2_9FUNG</name>